<dbReference type="RefSeq" id="XP_024621482.1">
    <property type="nucleotide sequence ID" value="XM_024765714.1"/>
</dbReference>
<dbReference type="Pfam" id="PF01352">
    <property type="entry name" value="KRAB"/>
    <property type="match status" value="1"/>
</dbReference>
<accession>A0A341D656</accession>
<proteinExistence type="predicted"/>
<gene>
    <name evidence="3" type="primary">LOC112413680</name>
</gene>
<dbReference type="PANTHER" id="PTHR23232:SF158">
    <property type="entry name" value="KRAB DOMAIN-CONTAINING PROTEIN 5"/>
    <property type="match status" value="1"/>
</dbReference>
<evidence type="ECO:0000313" key="2">
    <source>
        <dbReference type="Proteomes" id="UP000252040"/>
    </source>
</evidence>
<dbReference type="Proteomes" id="UP000252040">
    <property type="component" value="Unplaced"/>
</dbReference>
<dbReference type="GO" id="GO:0006355">
    <property type="term" value="P:regulation of DNA-templated transcription"/>
    <property type="evidence" value="ECO:0007669"/>
    <property type="project" value="InterPro"/>
</dbReference>
<dbReference type="PROSITE" id="PS50805">
    <property type="entry name" value="KRAB"/>
    <property type="match status" value="1"/>
</dbReference>
<dbReference type="Gene3D" id="6.10.140.140">
    <property type="match status" value="1"/>
</dbReference>
<dbReference type="InParanoid" id="A0A341D656"/>
<feature type="domain" description="KRAB" evidence="1">
    <location>
        <begin position="8"/>
        <end position="78"/>
    </location>
</feature>
<dbReference type="FunCoup" id="A0A341D656">
    <property type="interactions" value="115"/>
</dbReference>
<sequence>MAASQGLLTFQDVVIEFSQDKWEFLDSTQWELYRDAMLENYKNLVSLGPVSKPDLVTFMEQKKGPWDVKGMETIAIHPGTGDPTQVEDAELPIKGYLEGSEENGMSHLHSLRPSVAVAQSPLPVMAPKTFLQKLERS</sequence>
<name>A0A341D656_NEOAA</name>
<dbReference type="SMART" id="SM00349">
    <property type="entry name" value="KRAB"/>
    <property type="match status" value="1"/>
</dbReference>
<dbReference type="KEGG" id="nasi:112413680"/>
<dbReference type="InterPro" id="IPR050169">
    <property type="entry name" value="Krueppel_C2H2_ZnF"/>
</dbReference>
<dbReference type="AlphaFoldDB" id="A0A341D656"/>
<dbReference type="InterPro" id="IPR036051">
    <property type="entry name" value="KRAB_dom_sf"/>
</dbReference>
<dbReference type="CDD" id="cd07765">
    <property type="entry name" value="KRAB_A-box"/>
    <property type="match status" value="1"/>
</dbReference>
<reference evidence="3" key="1">
    <citation type="submission" date="2025-08" db="UniProtKB">
        <authorList>
            <consortium name="RefSeq"/>
        </authorList>
    </citation>
    <scope>IDENTIFICATION</scope>
    <source>
        <tissue evidence="3">Meat</tissue>
    </source>
</reference>
<dbReference type="GeneID" id="112413680"/>
<protein>
    <recommendedName>
        <fullName evidence="1">KRAB domain-containing protein</fullName>
    </recommendedName>
</protein>
<keyword evidence="2" id="KW-1185">Reference proteome</keyword>
<evidence type="ECO:0000259" key="1">
    <source>
        <dbReference type="PROSITE" id="PS50805"/>
    </source>
</evidence>
<organism evidence="2 3">
    <name type="scientific">Neophocaena asiaeorientalis asiaeorientalis</name>
    <name type="common">Yangtze finless porpoise</name>
    <name type="synonym">Neophocaena phocaenoides subsp. asiaeorientalis</name>
    <dbReference type="NCBI Taxonomy" id="1706337"/>
    <lineage>
        <taxon>Eukaryota</taxon>
        <taxon>Metazoa</taxon>
        <taxon>Chordata</taxon>
        <taxon>Craniata</taxon>
        <taxon>Vertebrata</taxon>
        <taxon>Euteleostomi</taxon>
        <taxon>Mammalia</taxon>
        <taxon>Eutheria</taxon>
        <taxon>Laurasiatheria</taxon>
        <taxon>Artiodactyla</taxon>
        <taxon>Whippomorpha</taxon>
        <taxon>Cetacea</taxon>
        <taxon>Odontoceti</taxon>
        <taxon>Phocoenidae</taxon>
        <taxon>Neophocaena</taxon>
    </lineage>
</organism>
<dbReference type="SUPFAM" id="SSF109640">
    <property type="entry name" value="KRAB domain (Kruppel-associated box)"/>
    <property type="match status" value="1"/>
</dbReference>
<evidence type="ECO:0000313" key="3">
    <source>
        <dbReference type="RefSeq" id="XP_024621482.1"/>
    </source>
</evidence>
<dbReference type="PANTHER" id="PTHR23232">
    <property type="entry name" value="KRAB DOMAIN C2H2 ZINC FINGER"/>
    <property type="match status" value="1"/>
</dbReference>
<dbReference type="InterPro" id="IPR001909">
    <property type="entry name" value="KRAB"/>
</dbReference>